<protein>
    <submittedName>
        <fullName evidence="3">Uncharacterized protein</fullName>
    </submittedName>
</protein>
<feature type="compositionally biased region" description="Gly residues" evidence="1">
    <location>
        <begin position="623"/>
        <end position="637"/>
    </location>
</feature>
<sequence>MSILDSFELEQVIALVATFVIVKLSSIKTGEFNLPHLFLNDLILMFPSVACLEGMNDKAKGKRVKKSQKNAPVVRKFKTVGDRVNAMEFEIERVQQGQMLQFAGWDIFDNMILFCFISIVGFCLIEGWRWMYMMRKLGDCGTQIQLSLHEDAALRRTKYEPFTYIIFASLGYASNCPHQAMYSKMKSFALSSVFVFFFFLFIHTPALEEMFGLPVSRVAEDIAIRTALFLRLVGTTDPDGGWIVDGTLTVCVKCAIAFNLWFACAGFAHSLQQFARVSSFILKKKQASLTPLKVVIGIVAFVPMLILLTYMLREQLEALPGMKHHGLSAIHIRIILGMTWSFLYFAMVPKHLQFYLQQAVQDCTKDLRLHTVDPEKVRTHFYQRSTLLVYSACQLTCFGVYMIVLVLLAANKSALGGLGHARPYTFGSFASGPFQPAVVSRSAAYDVGQKIFVGEKSFFKRLRSCDPILDGGYGVAGEWEGEWPVTSWEENAKAIDISLSDIWSDENMKKIVDEEGGWARVIAYHDVNFEENNLINSKDKAKAKQLKKSVLKVRGILFAMTFHTFISPPNWTVLADAFGGIMCVLWVVVYVRCMIGFVRGGAFNSKDEVDMSFDFEISEVAADGGGEGGGEGEGAAGGADVKKKKEQ</sequence>
<gene>
    <name evidence="3" type="ORF">TrVE_jg1414</name>
</gene>
<keyword evidence="2" id="KW-0812">Transmembrane</keyword>
<feature type="transmembrane region" description="Helical" evidence="2">
    <location>
        <begin position="387"/>
        <end position="410"/>
    </location>
</feature>
<feature type="transmembrane region" description="Helical" evidence="2">
    <location>
        <begin position="294"/>
        <end position="312"/>
    </location>
</feature>
<dbReference type="Proteomes" id="UP001165160">
    <property type="component" value="Unassembled WGS sequence"/>
</dbReference>
<keyword evidence="2" id="KW-0472">Membrane</keyword>
<keyword evidence="2" id="KW-1133">Transmembrane helix</keyword>
<feature type="transmembrane region" description="Helical" evidence="2">
    <location>
        <begin position="578"/>
        <end position="598"/>
    </location>
</feature>
<evidence type="ECO:0000313" key="3">
    <source>
        <dbReference type="EMBL" id="GMI04662.1"/>
    </source>
</evidence>
<reference evidence="4" key="1">
    <citation type="journal article" date="2023" name="Commun. Biol.">
        <title>Genome analysis of Parmales, the sister group of diatoms, reveals the evolutionary specialization of diatoms from phago-mixotrophs to photoautotrophs.</title>
        <authorList>
            <person name="Ban H."/>
            <person name="Sato S."/>
            <person name="Yoshikawa S."/>
            <person name="Yamada K."/>
            <person name="Nakamura Y."/>
            <person name="Ichinomiya M."/>
            <person name="Sato N."/>
            <person name="Blanc-Mathieu R."/>
            <person name="Endo H."/>
            <person name="Kuwata A."/>
            <person name="Ogata H."/>
        </authorList>
    </citation>
    <scope>NUCLEOTIDE SEQUENCE [LARGE SCALE GENOMIC DNA]</scope>
    <source>
        <strain evidence="4">NIES 3699</strain>
    </source>
</reference>
<feature type="transmembrane region" description="Helical" evidence="2">
    <location>
        <begin position="107"/>
        <end position="128"/>
    </location>
</feature>
<feature type="transmembrane region" description="Helical" evidence="2">
    <location>
        <begin position="188"/>
        <end position="207"/>
    </location>
</feature>
<evidence type="ECO:0000313" key="4">
    <source>
        <dbReference type="Proteomes" id="UP001165160"/>
    </source>
</evidence>
<comment type="caution">
    <text evidence="3">The sequence shown here is derived from an EMBL/GenBank/DDBJ whole genome shotgun (WGS) entry which is preliminary data.</text>
</comment>
<name>A0A9W7CA88_9STRA</name>
<evidence type="ECO:0000256" key="1">
    <source>
        <dbReference type="SAM" id="MobiDB-lite"/>
    </source>
</evidence>
<organism evidence="3 4">
    <name type="scientific">Triparma verrucosa</name>
    <dbReference type="NCBI Taxonomy" id="1606542"/>
    <lineage>
        <taxon>Eukaryota</taxon>
        <taxon>Sar</taxon>
        <taxon>Stramenopiles</taxon>
        <taxon>Ochrophyta</taxon>
        <taxon>Bolidophyceae</taxon>
        <taxon>Parmales</taxon>
        <taxon>Triparmaceae</taxon>
        <taxon>Triparma</taxon>
    </lineage>
</organism>
<dbReference type="AlphaFoldDB" id="A0A9W7CA88"/>
<feature type="transmembrane region" description="Helical" evidence="2">
    <location>
        <begin position="324"/>
        <end position="347"/>
    </location>
</feature>
<proteinExistence type="predicted"/>
<keyword evidence="4" id="KW-1185">Reference proteome</keyword>
<feature type="region of interest" description="Disordered" evidence="1">
    <location>
        <begin position="622"/>
        <end position="647"/>
    </location>
</feature>
<dbReference type="EMBL" id="BRXX01000319">
    <property type="protein sequence ID" value="GMI04662.1"/>
    <property type="molecule type" value="Genomic_DNA"/>
</dbReference>
<evidence type="ECO:0000256" key="2">
    <source>
        <dbReference type="SAM" id="Phobius"/>
    </source>
</evidence>
<accession>A0A9W7CA88</accession>